<dbReference type="EMBL" id="CAXAMN010023262">
    <property type="protein sequence ID" value="CAK9076350.1"/>
    <property type="molecule type" value="Genomic_DNA"/>
</dbReference>
<evidence type="ECO:0000313" key="4">
    <source>
        <dbReference type="Proteomes" id="UP001642484"/>
    </source>
</evidence>
<feature type="signal peptide" evidence="2">
    <location>
        <begin position="1"/>
        <end position="17"/>
    </location>
</feature>
<proteinExistence type="predicted"/>
<comment type="caution">
    <text evidence="3">The sequence shown here is derived from an EMBL/GenBank/DDBJ whole genome shotgun (WGS) entry which is preliminary data.</text>
</comment>
<gene>
    <name evidence="3" type="ORF">CCMP2556_LOCUS37618</name>
</gene>
<sequence length="614" mass="68036">MARRVLLILALARLGEAQVAEVEANGSQAQAPCQGVDSNETLASWCCIHHGIACGANASNASSVASSNANSKNGSFNCTDETFSEAKQQWCCTHEQLGCEPNRTSLTEQNVSVSPSYACDGNRSQWTSMQWSWCCEQKGLACNNSNVSDTQAFDCTAEAAATWSERQRQWCCASGRCPSTSSTSESHQDTSTAAPTSTSVVADGVADGDCGRAATLTRAQRDWCCETRGVACQPMIVDPIRTDCQTSPNSWAAEKRAWCCQHEQRGCDVEAPTEAPFQCDGEMEGWTQQRQTWCCQQKNVGCKEVKGGLDPSVGTCSGNIDLWSLNKRLRCCLEKKVGCPEEELGDANGPSTTRMPSTSSTFEPFNCHADPVEDWPVQKQIWCCRTKELGCPLRRTSSAPFDCTTRDEWAPVKAQWCCWNMKVGCPEFDCEDGYSNWKMGFSERKKRYCCEHFGMACEEKFEEAEHYRCRGDPEEWSIDEKQWCCLVEHRGCLSEVEEELEATYDCSMSALSTASLQQSTWCCFEKGIGCEVESLAGNQWQQAQVQVEEEDDSSFYFVLLLLILLVMLIYNRAKGSCESRNRRTWSFGPSPQGTAYGRGVYSALGSRYTPPSLP</sequence>
<name>A0ABP0PK06_9DINO</name>
<reference evidence="3 4" key="1">
    <citation type="submission" date="2024-02" db="EMBL/GenBank/DDBJ databases">
        <authorList>
            <person name="Chen Y."/>
            <person name="Shah S."/>
            <person name="Dougan E. K."/>
            <person name="Thang M."/>
            <person name="Chan C."/>
        </authorList>
    </citation>
    <scope>NUCLEOTIDE SEQUENCE [LARGE SCALE GENOMIC DNA]</scope>
</reference>
<keyword evidence="1" id="KW-1133">Transmembrane helix</keyword>
<accession>A0ABP0PK06</accession>
<evidence type="ECO:0000313" key="3">
    <source>
        <dbReference type="EMBL" id="CAK9076350.1"/>
    </source>
</evidence>
<feature type="chain" id="PRO_5045593124" evidence="2">
    <location>
        <begin position="18"/>
        <end position="614"/>
    </location>
</feature>
<protein>
    <submittedName>
        <fullName evidence="3">Uncharacterized protein</fullName>
    </submittedName>
</protein>
<keyword evidence="1" id="KW-0812">Transmembrane</keyword>
<keyword evidence="4" id="KW-1185">Reference proteome</keyword>
<dbReference type="Proteomes" id="UP001642484">
    <property type="component" value="Unassembled WGS sequence"/>
</dbReference>
<evidence type="ECO:0000256" key="2">
    <source>
        <dbReference type="SAM" id="SignalP"/>
    </source>
</evidence>
<feature type="transmembrane region" description="Helical" evidence="1">
    <location>
        <begin position="554"/>
        <end position="573"/>
    </location>
</feature>
<keyword evidence="2" id="KW-0732">Signal</keyword>
<keyword evidence="1" id="KW-0472">Membrane</keyword>
<evidence type="ECO:0000256" key="1">
    <source>
        <dbReference type="SAM" id="Phobius"/>
    </source>
</evidence>
<organism evidence="3 4">
    <name type="scientific">Durusdinium trenchii</name>
    <dbReference type="NCBI Taxonomy" id="1381693"/>
    <lineage>
        <taxon>Eukaryota</taxon>
        <taxon>Sar</taxon>
        <taxon>Alveolata</taxon>
        <taxon>Dinophyceae</taxon>
        <taxon>Suessiales</taxon>
        <taxon>Symbiodiniaceae</taxon>
        <taxon>Durusdinium</taxon>
    </lineage>
</organism>